<organism evidence="2 3">
    <name type="scientific">Gloeothece verrucosa (strain PCC 7822)</name>
    <name type="common">Cyanothece sp. (strain PCC 7822)</name>
    <dbReference type="NCBI Taxonomy" id="497965"/>
    <lineage>
        <taxon>Bacteria</taxon>
        <taxon>Bacillati</taxon>
        <taxon>Cyanobacteriota</taxon>
        <taxon>Cyanophyceae</taxon>
        <taxon>Oscillatoriophycideae</taxon>
        <taxon>Chroococcales</taxon>
        <taxon>Aphanothecaceae</taxon>
        <taxon>Gloeothece</taxon>
        <taxon>Gloeothece verrucosa</taxon>
    </lineage>
</organism>
<evidence type="ECO:0000313" key="3">
    <source>
        <dbReference type="Proteomes" id="UP000008206"/>
    </source>
</evidence>
<dbReference type="Proteomes" id="UP000008206">
    <property type="component" value="Chromosome"/>
</dbReference>
<evidence type="ECO:0000259" key="1">
    <source>
        <dbReference type="Pfam" id="PF00561"/>
    </source>
</evidence>
<dbReference type="InterPro" id="IPR000639">
    <property type="entry name" value="Epox_hydrolase-like"/>
</dbReference>
<dbReference type="PANTHER" id="PTHR43194">
    <property type="entry name" value="HYDROLASE ALPHA/BETA FOLD FAMILY"/>
    <property type="match status" value="1"/>
</dbReference>
<dbReference type="Pfam" id="PF00561">
    <property type="entry name" value="Abhydrolase_1"/>
    <property type="match status" value="1"/>
</dbReference>
<proteinExistence type="predicted"/>
<sequence length="280" mass="31217">MTITENTIEVGTLKWFYREAIPNNDTHKPPVLFLHGLPSQSYSWTEVMPQLAESGLRAIAPDWIGSGFSDKPDTRRFAYTPEAFIKALSDLIAALNLEKVSLVVQGFLGSVGLQYALRSKEMIERLIILNTPLSTNAKLPWAMKQWALPLVGDMVTQDPLLVDRTLEGGSGFVISDERLSVYRKPFLKTSATGRALLATIKNLKLAESMAELESGLADFSKPTLIIWGSADPWLSSADAEKLATKSNIELIKLEEAKHYPQEHWSGEISQIMVNFLRRQT</sequence>
<name>E0U968_GLOV7</name>
<dbReference type="PRINTS" id="PR00111">
    <property type="entry name" value="ABHYDROLASE"/>
</dbReference>
<dbReference type="InterPro" id="IPR050228">
    <property type="entry name" value="Carboxylesterase_BioH"/>
</dbReference>
<dbReference type="InterPro" id="IPR029058">
    <property type="entry name" value="AB_hydrolase_fold"/>
</dbReference>
<dbReference type="PANTHER" id="PTHR43194:SF2">
    <property type="entry name" value="PEROXISOMAL MEMBRANE PROTEIN LPX1"/>
    <property type="match status" value="1"/>
</dbReference>
<dbReference type="PRINTS" id="PR00412">
    <property type="entry name" value="EPOXHYDRLASE"/>
</dbReference>
<feature type="domain" description="AB hydrolase-1" evidence="1">
    <location>
        <begin position="29"/>
        <end position="261"/>
    </location>
</feature>
<dbReference type="GO" id="GO:0016787">
    <property type="term" value="F:hydrolase activity"/>
    <property type="evidence" value="ECO:0007669"/>
    <property type="project" value="UniProtKB-KW"/>
</dbReference>
<dbReference type="KEGG" id="cyj:Cyan7822_5450"/>
<keyword evidence="3" id="KW-1185">Reference proteome</keyword>
<gene>
    <name evidence="2" type="ordered locus">Cyan7822_5450</name>
</gene>
<protein>
    <submittedName>
        <fullName evidence="2">Alpha/beta hydrolase fold protein</fullName>
    </submittedName>
</protein>
<dbReference type="AlphaFoldDB" id="E0U968"/>
<keyword evidence="2" id="KW-0378">Hydrolase</keyword>
<dbReference type="Gene3D" id="3.40.50.1820">
    <property type="entry name" value="alpha/beta hydrolase"/>
    <property type="match status" value="1"/>
</dbReference>
<dbReference type="EMBL" id="CP002198">
    <property type="protein sequence ID" value="ADN17326.1"/>
    <property type="molecule type" value="Genomic_DNA"/>
</dbReference>
<accession>E0U968</accession>
<dbReference type="STRING" id="497965.Cyan7822_5450"/>
<dbReference type="InterPro" id="IPR000073">
    <property type="entry name" value="AB_hydrolase_1"/>
</dbReference>
<dbReference type="eggNOG" id="COG2267">
    <property type="taxonomic scope" value="Bacteria"/>
</dbReference>
<reference evidence="3" key="1">
    <citation type="journal article" date="2011" name="MBio">
        <title>Novel metabolic attributes of the genus Cyanothece, comprising a group of unicellular nitrogen-fixing Cyanobacteria.</title>
        <authorList>
            <person name="Bandyopadhyay A."/>
            <person name="Elvitigala T."/>
            <person name="Welsh E."/>
            <person name="Stockel J."/>
            <person name="Liberton M."/>
            <person name="Min H."/>
            <person name="Sherman L.A."/>
            <person name="Pakrasi H.B."/>
        </authorList>
    </citation>
    <scope>NUCLEOTIDE SEQUENCE [LARGE SCALE GENOMIC DNA]</scope>
    <source>
        <strain evidence="3">PCC 7822</strain>
    </source>
</reference>
<dbReference type="SUPFAM" id="SSF53474">
    <property type="entry name" value="alpha/beta-Hydrolases"/>
    <property type="match status" value="1"/>
</dbReference>
<dbReference type="RefSeq" id="WP_013325364.1">
    <property type="nucleotide sequence ID" value="NC_014501.1"/>
</dbReference>
<dbReference type="HOGENOM" id="CLU_020336_35_1_3"/>
<evidence type="ECO:0000313" key="2">
    <source>
        <dbReference type="EMBL" id="ADN17326.1"/>
    </source>
</evidence>